<dbReference type="EMBL" id="FN653309">
    <property type="protein sequence ID" value="CBY14595.1"/>
    <property type="molecule type" value="Genomic_DNA"/>
</dbReference>
<evidence type="ECO:0000313" key="1">
    <source>
        <dbReference type="EMBL" id="CBY14595.1"/>
    </source>
</evidence>
<evidence type="ECO:0000313" key="2">
    <source>
        <dbReference type="Proteomes" id="UP000001307"/>
    </source>
</evidence>
<dbReference type="Proteomes" id="UP000001307">
    <property type="component" value="Unassembled WGS sequence"/>
</dbReference>
<sequence>MAERSEAKSAALFVERKKKLFHLILTTFALAERPFTKLPPEVVDSLLVASSIKTYAVDLGKKGKFREAQFYREGFKILFWSGAERKRLL</sequence>
<gene>
    <name evidence="1" type="ORF">GSOID_T00007628001</name>
</gene>
<reference evidence="1" key="1">
    <citation type="journal article" date="2010" name="Science">
        <title>Plasticity of animal genome architecture unmasked by rapid evolution of a pelagic tunicate.</title>
        <authorList>
            <person name="Denoeud F."/>
            <person name="Henriet S."/>
            <person name="Mungpakdee S."/>
            <person name="Aury J.M."/>
            <person name="Da Silva C."/>
            <person name="Brinkmann H."/>
            <person name="Mikhaleva J."/>
            <person name="Olsen L.C."/>
            <person name="Jubin C."/>
            <person name="Canestro C."/>
            <person name="Bouquet J.M."/>
            <person name="Danks G."/>
            <person name="Poulain J."/>
            <person name="Campsteijn C."/>
            <person name="Adamski M."/>
            <person name="Cross I."/>
            <person name="Yadetie F."/>
            <person name="Muffato M."/>
            <person name="Louis A."/>
            <person name="Butcher S."/>
            <person name="Tsagkogeorga G."/>
            <person name="Konrad A."/>
            <person name="Singh S."/>
            <person name="Jensen M.F."/>
            <person name="Cong E.H."/>
            <person name="Eikeseth-Otteraa H."/>
            <person name="Noel B."/>
            <person name="Anthouard V."/>
            <person name="Porcel B.M."/>
            <person name="Kachouri-Lafond R."/>
            <person name="Nishino A."/>
            <person name="Ugolini M."/>
            <person name="Chourrout P."/>
            <person name="Nishida H."/>
            <person name="Aasland R."/>
            <person name="Huzurbazar S."/>
            <person name="Westhof E."/>
            <person name="Delsuc F."/>
            <person name="Lehrach H."/>
            <person name="Reinhardt R."/>
            <person name="Weissenbach J."/>
            <person name="Roy S.W."/>
            <person name="Artiguenave F."/>
            <person name="Postlethwait J.H."/>
            <person name="Manak J.R."/>
            <person name="Thompson E.M."/>
            <person name="Jaillon O."/>
            <person name="Du Pasquier L."/>
            <person name="Boudinot P."/>
            <person name="Liberles D.A."/>
            <person name="Volff J.N."/>
            <person name="Philippe H."/>
            <person name="Lenhard B."/>
            <person name="Roest Crollius H."/>
            <person name="Wincker P."/>
            <person name="Chourrout D."/>
        </authorList>
    </citation>
    <scope>NUCLEOTIDE SEQUENCE [LARGE SCALE GENOMIC DNA]</scope>
</reference>
<dbReference type="AlphaFoldDB" id="E4XY67"/>
<dbReference type="InParanoid" id="E4XY67"/>
<keyword evidence="2" id="KW-1185">Reference proteome</keyword>
<accession>E4XY67</accession>
<organism evidence="1">
    <name type="scientific">Oikopleura dioica</name>
    <name type="common">Tunicate</name>
    <dbReference type="NCBI Taxonomy" id="34765"/>
    <lineage>
        <taxon>Eukaryota</taxon>
        <taxon>Metazoa</taxon>
        <taxon>Chordata</taxon>
        <taxon>Tunicata</taxon>
        <taxon>Appendicularia</taxon>
        <taxon>Copelata</taxon>
        <taxon>Oikopleuridae</taxon>
        <taxon>Oikopleura</taxon>
    </lineage>
</organism>
<name>E4XY67_OIKDI</name>
<protein>
    <submittedName>
        <fullName evidence="1">Uncharacterized protein</fullName>
    </submittedName>
</protein>
<proteinExistence type="predicted"/>